<accession>A0A076EUB9</accession>
<keyword evidence="4 5" id="KW-0012">Acyltransferase</keyword>
<evidence type="ECO:0000256" key="1">
    <source>
        <dbReference type="ARBA" id="ARBA00009213"/>
    </source>
</evidence>
<proteinExistence type="inferred from homology"/>
<feature type="binding site" evidence="5">
    <location>
        <begin position="86"/>
        <end position="88"/>
    </location>
    <ligand>
        <name>acetyl-CoA</name>
        <dbReference type="ChEBI" id="CHEBI:57288"/>
    </ligand>
</feature>
<dbReference type="GO" id="GO:0034069">
    <property type="term" value="F:aminoglycoside N-acetyltransferase activity"/>
    <property type="evidence" value="ECO:0007669"/>
    <property type="project" value="TreeGrafter"/>
</dbReference>
<dbReference type="InterPro" id="IPR051554">
    <property type="entry name" value="Acetyltransferase_Eis"/>
</dbReference>
<name>A0A076EUB9_RHOOP</name>
<evidence type="ECO:0000256" key="3">
    <source>
        <dbReference type="ARBA" id="ARBA00022679"/>
    </source>
</evidence>
<gene>
    <name evidence="7" type="ORF">EP51_34080</name>
</gene>
<dbReference type="Gene3D" id="3.40.630.30">
    <property type="match status" value="2"/>
</dbReference>
<dbReference type="InterPro" id="IPR016181">
    <property type="entry name" value="Acyl_CoA_acyltransferase"/>
</dbReference>
<dbReference type="InterPro" id="IPR025559">
    <property type="entry name" value="Eis_dom"/>
</dbReference>
<dbReference type="eggNOG" id="COG4552">
    <property type="taxonomic scope" value="Bacteria"/>
</dbReference>
<dbReference type="InterPro" id="IPR022902">
    <property type="entry name" value="NAcTrfase_Eis"/>
</dbReference>
<dbReference type="EMBL" id="CP008947">
    <property type="protein sequence ID" value="AII09401.1"/>
    <property type="molecule type" value="Genomic_DNA"/>
</dbReference>
<feature type="binding site" evidence="5">
    <location>
        <begin position="122"/>
        <end position="123"/>
    </location>
    <ligand>
        <name>acetyl-CoA</name>
        <dbReference type="ChEBI" id="CHEBI:57288"/>
    </ligand>
</feature>
<dbReference type="NCBIfam" id="NF002367">
    <property type="entry name" value="PRK01346.1-4"/>
    <property type="match status" value="1"/>
</dbReference>
<dbReference type="Proteomes" id="UP000028488">
    <property type="component" value="Chromosome"/>
</dbReference>
<dbReference type="InterPro" id="IPR036527">
    <property type="entry name" value="SCP2_sterol-bd_dom_sf"/>
</dbReference>
<feature type="active site" description="Proton acceptor; via carboxylate" evidence="5">
    <location>
        <position position="402"/>
    </location>
</feature>
<evidence type="ECO:0000256" key="4">
    <source>
        <dbReference type="ARBA" id="ARBA00023315"/>
    </source>
</evidence>
<evidence type="ECO:0000259" key="6">
    <source>
        <dbReference type="PROSITE" id="PS51186"/>
    </source>
</evidence>
<sequence length="402" mass="44036">MTTTTAGITIRTATEQDWPKITLLNEICFVTPQNEEFTAHWRQLVSGAPPIIAVDEDAVVGATMDIPMTVTVPGGEGVPAAGVTAVTVAPTHRRRGLLRALYTEHHARIRTSGVPLSLLTASEGGIYGRFGYGPATVETTSSIDRRFAVPHPRAPDPGGVRMVHPAEARVAFTDVYDRWQRVTPGAQVRPGIVWNRIFADRESERGGGTSLFGLVHDDGYVLYRRVSGDNGTVARVEEIRTVTRDAHAALWRALLGLDLVRRIEAHLTPEDPLPYLLTDGRLVRTTSRHDELWVRIMDVPAALEARRYRTDLDVVIQVDDGFLDAGGRFALTVRDGTAMCIPTDSTPQVVLDLDVLGSLYLGAHRARTFAAANRLQAADPDVLDRVDHAFGADRDAQMGWPF</sequence>
<dbReference type="GO" id="GO:0030649">
    <property type="term" value="P:aminoglycoside antibiotic catabolic process"/>
    <property type="evidence" value="ECO:0007669"/>
    <property type="project" value="TreeGrafter"/>
</dbReference>
<reference evidence="7 8" key="1">
    <citation type="submission" date="2014-07" db="EMBL/GenBank/DDBJ databases">
        <title>Genome Sequence of Rhodococcus opacus Strain R7, a Biodegrader of Mono- and Polycyclic Aromatic Hydrocarbons.</title>
        <authorList>
            <person name="Di Gennaro P."/>
            <person name="Zampolli J."/>
            <person name="Presti I."/>
            <person name="Cappelletti M."/>
            <person name="D'Ursi P."/>
            <person name="Orro A."/>
            <person name="Mezzelani A."/>
            <person name="Milanesi L."/>
        </authorList>
    </citation>
    <scope>NUCLEOTIDE SEQUENCE [LARGE SCALE GENOMIC DNA]</scope>
    <source>
        <strain evidence="7 8">R7</strain>
    </source>
</reference>
<comment type="subunit">
    <text evidence="5">Homohexamer; trimer of dimers.</text>
</comment>
<dbReference type="SUPFAM" id="SSF55718">
    <property type="entry name" value="SCP-like"/>
    <property type="match status" value="1"/>
</dbReference>
<dbReference type="Gene3D" id="3.30.1050.10">
    <property type="entry name" value="SCP2 sterol-binding domain"/>
    <property type="match status" value="1"/>
</dbReference>
<dbReference type="NCBIfam" id="NF002368">
    <property type="entry name" value="PRK01346.1-5"/>
    <property type="match status" value="1"/>
</dbReference>
<evidence type="ECO:0000256" key="2">
    <source>
        <dbReference type="ARBA" id="ARBA00022488"/>
    </source>
</evidence>
<protein>
    <recommendedName>
        <fullName evidence="6">N-acetyltransferase domain-containing protein</fullName>
    </recommendedName>
</protein>
<keyword evidence="2" id="KW-1036">Host cytoplasmic vesicle</keyword>
<keyword evidence="3 5" id="KW-0808">Transferase</keyword>
<feature type="domain" description="N-acetyltransferase" evidence="6">
    <location>
        <begin position="8"/>
        <end position="167"/>
    </location>
</feature>
<dbReference type="PANTHER" id="PTHR37817">
    <property type="entry name" value="N-ACETYLTRANSFERASE EIS"/>
    <property type="match status" value="1"/>
</dbReference>
<dbReference type="AlphaFoldDB" id="A0A076EUB9"/>
<dbReference type="Pfam" id="PF13527">
    <property type="entry name" value="Acetyltransf_9"/>
    <property type="match status" value="1"/>
</dbReference>
<dbReference type="Pfam" id="PF17668">
    <property type="entry name" value="Acetyltransf_17"/>
    <property type="match status" value="1"/>
</dbReference>
<dbReference type="InterPro" id="IPR000182">
    <property type="entry name" value="GNAT_dom"/>
</dbReference>
<dbReference type="HAMAP" id="MF_01812">
    <property type="entry name" value="Eis"/>
    <property type="match status" value="1"/>
</dbReference>
<evidence type="ECO:0000313" key="8">
    <source>
        <dbReference type="Proteomes" id="UP000028488"/>
    </source>
</evidence>
<feature type="active site" description="Proton donor" evidence="5">
    <location>
        <position position="127"/>
    </location>
</feature>
<dbReference type="Pfam" id="PF13530">
    <property type="entry name" value="SCP2_2"/>
    <property type="match status" value="1"/>
</dbReference>
<dbReference type="PROSITE" id="PS51186">
    <property type="entry name" value="GNAT"/>
    <property type="match status" value="1"/>
</dbReference>
<dbReference type="PANTHER" id="PTHR37817:SF1">
    <property type="entry name" value="N-ACETYLTRANSFERASE EIS"/>
    <property type="match status" value="1"/>
</dbReference>
<feature type="binding site" evidence="5">
    <location>
        <begin position="94"/>
        <end position="99"/>
    </location>
    <ligand>
        <name>acetyl-CoA</name>
        <dbReference type="ChEBI" id="CHEBI:57288"/>
    </ligand>
</feature>
<evidence type="ECO:0000313" key="7">
    <source>
        <dbReference type="EMBL" id="AII09401.1"/>
    </source>
</evidence>
<evidence type="ECO:0000256" key="5">
    <source>
        <dbReference type="HAMAP-Rule" id="MF_01812"/>
    </source>
</evidence>
<dbReference type="SUPFAM" id="SSF55729">
    <property type="entry name" value="Acyl-CoA N-acyltransferases (Nat)"/>
    <property type="match status" value="1"/>
</dbReference>
<dbReference type="RefSeq" id="WP_128641679.1">
    <property type="nucleotide sequence ID" value="NZ_CP008947.1"/>
</dbReference>
<dbReference type="InterPro" id="IPR041380">
    <property type="entry name" value="Acetyltransf_17"/>
</dbReference>
<organism evidence="7 8">
    <name type="scientific">Rhodococcus opacus</name>
    <name type="common">Nocardia opaca</name>
    <dbReference type="NCBI Taxonomy" id="37919"/>
    <lineage>
        <taxon>Bacteria</taxon>
        <taxon>Bacillati</taxon>
        <taxon>Actinomycetota</taxon>
        <taxon>Actinomycetes</taxon>
        <taxon>Mycobacteriales</taxon>
        <taxon>Nocardiaceae</taxon>
        <taxon>Rhodococcus</taxon>
    </lineage>
</organism>
<comment type="similarity">
    <text evidence="1 5">Belongs to the acetyltransferase Eis family.</text>
</comment>